<dbReference type="PANTHER" id="PTHR30093">
    <property type="entry name" value="GENERAL SECRETION PATHWAY PROTEIN G"/>
    <property type="match status" value="1"/>
</dbReference>
<keyword evidence="1" id="KW-0812">Transmembrane</keyword>
<dbReference type="PROSITE" id="PS00409">
    <property type="entry name" value="PROKAR_NTER_METHYL"/>
    <property type="match status" value="1"/>
</dbReference>
<proteinExistence type="predicted"/>
<keyword evidence="1" id="KW-1133">Transmembrane helix</keyword>
<dbReference type="Proteomes" id="UP000178344">
    <property type="component" value="Unassembled WGS sequence"/>
</dbReference>
<reference evidence="2 3" key="1">
    <citation type="journal article" date="2016" name="Nat. Commun.">
        <title>Thousands of microbial genomes shed light on interconnected biogeochemical processes in an aquifer system.</title>
        <authorList>
            <person name="Anantharaman K."/>
            <person name="Brown C.T."/>
            <person name="Hug L.A."/>
            <person name="Sharon I."/>
            <person name="Castelle C.J."/>
            <person name="Probst A.J."/>
            <person name="Thomas B.C."/>
            <person name="Singh A."/>
            <person name="Wilkins M.J."/>
            <person name="Karaoz U."/>
            <person name="Brodie E.L."/>
            <person name="Williams K.H."/>
            <person name="Hubbard S.S."/>
            <person name="Banfield J.F."/>
        </authorList>
    </citation>
    <scope>NUCLEOTIDE SEQUENCE [LARGE SCALE GENOMIC DNA]</scope>
</reference>
<dbReference type="NCBIfam" id="TIGR02532">
    <property type="entry name" value="IV_pilin_GFxxxE"/>
    <property type="match status" value="1"/>
</dbReference>
<evidence type="ECO:0000313" key="3">
    <source>
        <dbReference type="Proteomes" id="UP000178344"/>
    </source>
</evidence>
<dbReference type="AlphaFoldDB" id="A0A1F6CD03"/>
<organism evidence="2 3">
    <name type="scientific">Candidatus Kaiserbacteria bacterium RIFCSPHIGHO2_01_FULL_49_13</name>
    <dbReference type="NCBI Taxonomy" id="1798477"/>
    <lineage>
        <taxon>Bacteria</taxon>
        <taxon>Candidatus Kaiseribacteriota</taxon>
    </lineage>
</organism>
<dbReference type="Gene3D" id="3.30.700.10">
    <property type="entry name" value="Glycoprotein, Type 4 Pilin"/>
    <property type="match status" value="1"/>
</dbReference>
<name>A0A1F6CD03_9BACT</name>
<keyword evidence="1" id="KW-0472">Membrane</keyword>
<dbReference type="InterPro" id="IPR012902">
    <property type="entry name" value="N_methyl_site"/>
</dbReference>
<comment type="caution">
    <text evidence="2">The sequence shown here is derived from an EMBL/GenBank/DDBJ whole genome shotgun (WGS) entry which is preliminary data.</text>
</comment>
<evidence type="ECO:0008006" key="4">
    <source>
        <dbReference type="Google" id="ProtNLM"/>
    </source>
</evidence>
<protein>
    <recommendedName>
        <fullName evidence="4">Type II secretion system protein GspG C-terminal domain-containing protein</fullName>
    </recommendedName>
</protein>
<dbReference type="SUPFAM" id="SSF54523">
    <property type="entry name" value="Pili subunits"/>
    <property type="match status" value="1"/>
</dbReference>
<dbReference type="Pfam" id="PF07963">
    <property type="entry name" value="N_methyl"/>
    <property type="match status" value="1"/>
</dbReference>
<feature type="transmembrane region" description="Helical" evidence="1">
    <location>
        <begin position="12"/>
        <end position="34"/>
    </location>
</feature>
<dbReference type="InterPro" id="IPR045584">
    <property type="entry name" value="Pilin-like"/>
</dbReference>
<sequence length="161" mass="16881">MTRKLQTKKGFTLIEILVVIGIIAILAAVVLVAINPARQFAQARDSQRNSNLNAILNAVGQRIADNKGVFAGTFTINGTPYTCGPLPTATTSITTTMDATPGNLGCLIPTYIPAFPVDPSGGATPPDIGYDILVDASGRVHVVADAPEPSITRTDPIEIVR</sequence>
<evidence type="ECO:0000313" key="2">
    <source>
        <dbReference type="EMBL" id="OGG47059.1"/>
    </source>
</evidence>
<gene>
    <name evidence="2" type="ORF">A2671_01555</name>
</gene>
<evidence type="ECO:0000256" key="1">
    <source>
        <dbReference type="SAM" id="Phobius"/>
    </source>
</evidence>
<dbReference type="EMBL" id="MFKQ01000031">
    <property type="protein sequence ID" value="OGG47059.1"/>
    <property type="molecule type" value="Genomic_DNA"/>
</dbReference>
<accession>A0A1F6CD03</accession>